<sequence length="181" mass="21479">MEKFIEIFLSLDTNKNGVIEKNELIQYCKKENLDMRMVETTLKRFDTDSDDKITFLEFCQGLGLNPQEMAKEKKDREIMAEGKAPKIDPDIEILNSSMTIQKQYEITRKFKEILKSKYTDEKSISTIANDVKKYLDQKYGGLWQVFIIDGSFWSNFSHEPFMSIQFKYENYRCVFWRNPAE</sequence>
<reference evidence="4" key="2">
    <citation type="submission" date="2023-11" db="UniProtKB">
        <authorList>
            <consortium name="WormBaseParasite"/>
        </authorList>
    </citation>
    <scope>IDENTIFICATION</scope>
</reference>
<dbReference type="InterPro" id="IPR037177">
    <property type="entry name" value="DLC_sf"/>
</dbReference>
<dbReference type="CDD" id="cd00051">
    <property type="entry name" value="EFh"/>
    <property type="match status" value="1"/>
</dbReference>
<dbReference type="SMART" id="SM01375">
    <property type="entry name" value="Dynein_light"/>
    <property type="match status" value="1"/>
</dbReference>
<dbReference type="Gene3D" id="3.30.740.10">
    <property type="entry name" value="Protein Inhibitor Of Neuronal Nitric Oxide Synthase"/>
    <property type="match status" value="1"/>
</dbReference>
<reference evidence="3" key="1">
    <citation type="submission" date="2022-06" db="EMBL/GenBank/DDBJ databases">
        <authorList>
            <person name="Berger JAMES D."/>
            <person name="Berger JAMES D."/>
        </authorList>
    </citation>
    <scope>NUCLEOTIDE SEQUENCE [LARGE SCALE GENOMIC DNA]</scope>
</reference>
<dbReference type="WBParaSite" id="TREG1_51040.1">
    <property type="protein sequence ID" value="TREG1_51040.1"/>
    <property type="gene ID" value="TREG1_51040"/>
</dbReference>
<feature type="domain" description="EF-hand" evidence="2">
    <location>
        <begin position="38"/>
        <end position="68"/>
    </location>
</feature>
<protein>
    <submittedName>
        <fullName evidence="4">EF-hand domain-containing protein</fullName>
    </submittedName>
</protein>
<dbReference type="InterPro" id="IPR002048">
    <property type="entry name" value="EF_hand_dom"/>
</dbReference>
<feature type="domain" description="EF-hand" evidence="2">
    <location>
        <begin position="1"/>
        <end position="34"/>
    </location>
</feature>
<accession>A0AA85JT57</accession>
<name>A0AA85JT57_TRIRE</name>
<dbReference type="AlphaFoldDB" id="A0AA85JT57"/>
<dbReference type="GO" id="GO:0030286">
    <property type="term" value="C:dynein complex"/>
    <property type="evidence" value="ECO:0007669"/>
    <property type="project" value="InterPro"/>
</dbReference>
<organism evidence="3 4">
    <name type="scientific">Trichobilharzia regenti</name>
    <name type="common">Nasal bird schistosome</name>
    <dbReference type="NCBI Taxonomy" id="157069"/>
    <lineage>
        <taxon>Eukaryota</taxon>
        <taxon>Metazoa</taxon>
        <taxon>Spiralia</taxon>
        <taxon>Lophotrochozoa</taxon>
        <taxon>Platyhelminthes</taxon>
        <taxon>Trematoda</taxon>
        <taxon>Digenea</taxon>
        <taxon>Strigeidida</taxon>
        <taxon>Schistosomatoidea</taxon>
        <taxon>Schistosomatidae</taxon>
        <taxon>Trichobilharzia</taxon>
    </lineage>
</organism>
<dbReference type="Pfam" id="PF01221">
    <property type="entry name" value="Dynein_light"/>
    <property type="match status" value="1"/>
</dbReference>
<dbReference type="PROSITE" id="PS50222">
    <property type="entry name" value="EF_HAND_2"/>
    <property type="match status" value="2"/>
</dbReference>
<dbReference type="PROSITE" id="PS00018">
    <property type="entry name" value="EF_HAND_1"/>
    <property type="match status" value="2"/>
</dbReference>
<dbReference type="GO" id="GO:0007017">
    <property type="term" value="P:microtubule-based process"/>
    <property type="evidence" value="ECO:0007669"/>
    <property type="project" value="InterPro"/>
</dbReference>
<dbReference type="CDD" id="cd21454">
    <property type="entry name" value="DLC-like_TAL"/>
    <property type="match status" value="1"/>
</dbReference>
<dbReference type="SUPFAM" id="SSF54648">
    <property type="entry name" value="DLC"/>
    <property type="match status" value="1"/>
</dbReference>
<keyword evidence="1" id="KW-0106">Calcium</keyword>
<dbReference type="Gene3D" id="1.10.238.10">
    <property type="entry name" value="EF-hand"/>
    <property type="match status" value="1"/>
</dbReference>
<dbReference type="InterPro" id="IPR001372">
    <property type="entry name" value="Dynein_light_chain_typ-1/2"/>
</dbReference>
<keyword evidence="3" id="KW-1185">Reference proteome</keyword>
<dbReference type="InterPro" id="IPR011992">
    <property type="entry name" value="EF-hand-dom_pair"/>
</dbReference>
<dbReference type="InterPro" id="IPR018247">
    <property type="entry name" value="EF_Hand_1_Ca_BS"/>
</dbReference>
<evidence type="ECO:0000313" key="4">
    <source>
        <dbReference type="WBParaSite" id="TREG1_51040.1"/>
    </source>
</evidence>
<dbReference type="SMART" id="SM00054">
    <property type="entry name" value="EFh"/>
    <property type="match status" value="2"/>
</dbReference>
<dbReference type="Proteomes" id="UP000050795">
    <property type="component" value="Unassembled WGS sequence"/>
</dbReference>
<dbReference type="Pfam" id="PF13499">
    <property type="entry name" value="EF-hand_7"/>
    <property type="match status" value="1"/>
</dbReference>
<evidence type="ECO:0000256" key="1">
    <source>
        <dbReference type="ARBA" id="ARBA00022837"/>
    </source>
</evidence>
<evidence type="ECO:0000259" key="2">
    <source>
        <dbReference type="PROSITE" id="PS50222"/>
    </source>
</evidence>
<dbReference type="SUPFAM" id="SSF47473">
    <property type="entry name" value="EF-hand"/>
    <property type="match status" value="1"/>
</dbReference>
<dbReference type="GO" id="GO:0005509">
    <property type="term" value="F:calcium ion binding"/>
    <property type="evidence" value="ECO:0007669"/>
    <property type="project" value="InterPro"/>
</dbReference>
<evidence type="ECO:0000313" key="3">
    <source>
        <dbReference type="Proteomes" id="UP000050795"/>
    </source>
</evidence>
<proteinExistence type="predicted"/>